<protein>
    <submittedName>
        <fullName evidence="9">AI-2E family transporter</fullName>
    </submittedName>
</protein>
<name>A0A8J7KBR5_9NEIS</name>
<sequence>MRIRTSDLITPALGLCAILAIFMMAWQVMRPFIGAIIWAAILVLVTWRPFVLLRGYCRGNGLIAGLLMLLALSCLLLMPLVIGGSQFVEQAGALVVRLRDAFSHGWPELPNWLANLPWVGQPIQRHWQLLGQGDPELMAKVKEYASPVASFLLSLLAALGRGVLELTLSLLIALVFYLEGEHVLRWLRALMVKIAGTRGDELLGIAGSSIRGVVNGFVGTALVQGALAYVGYLIAGVPNAATFGFASCFLSVLPGGPSLLGLPVAAWMYHNGSSGWAIFIAVWMVGLVGSADNVVKPLLIGKNSDLPFVLIMFGVLGGAASMGVLGVFLGPTMLAVFYALTKGWLFDGITDPIPAGATMLKVPEAGDEAEK</sequence>
<evidence type="ECO:0000313" key="9">
    <source>
        <dbReference type="EMBL" id="MBE9610504.1"/>
    </source>
</evidence>
<dbReference type="InterPro" id="IPR002549">
    <property type="entry name" value="AI-2E-like"/>
</dbReference>
<evidence type="ECO:0000256" key="7">
    <source>
        <dbReference type="ARBA" id="ARBA00023136"/>
    </source>
</evidence>
<evidence type="ECO:0000313" key="10">
    <source>
        <dbReference type="Proteomes" id="UP000604481"/>
    </source>
</evidence>
<feature type="transmembrane region" description="Helical" evidence="8">
    <location>
        <begin position="241"/>
        <end position="262"/>
    </location>
</feature>
<keyword evidence="10" id="KW-1185">Reference proteome</keyword>
<dbReference type="Pfam" id="PF01594">
    <property type="entry name" value="AI-2E_transport"/>
    <property type="match status" value="1"/>
</dbReference>
<organism evidence="9 10">
    <name type="scientific">Chitinilyticum piscinae</name>
    <dbReference type="NCBI Taxonomy" id="2866724"/>
    <lineage>
        <taxon>Bacteria</taxon>
        <taxon>Pseudomonadati</taxon>
        <taxon>Pseudomonadota</taxon>
        <taxon>Betaproteobacteria</taxon>
        <taxon>Neisseriales</taxon>
        <taxon>Chitinibacteraceae</taxon>
        <taxon>Chitinilyticum</taxon>
    </lineage>
</organism>
<accession>A0A8J7KBR5</accession>
<feature type="transmembrane region" description="Helical" evidence="8">
    <location>
        <begin position="274"/>
        <end position="291"/>
    </location>
</feature>
<dbReference type="RefSeq" id="WP_194117052.1">
    <property type="nucleotide sequence ID" value="NZ_JADFUA010000010.1"/>
</dbReference>
<feature type="transmembrane region" description="Helical" evidence="8">
    <location>
        <begin position="32"/>
        <end position="50"/>
    </location>
</feature>
<comment type="subcellular location">
    <subcellularLocation>
        <location evidence="1">Cell membrane</location>
        <topology evidence="1">Multi-pass membrane protein</topology>
    </subcellularLocation>
</comment>
<dbReference type="EMBL" id="JADFUA010000010">
    <property type="protein sequence ID" value="MBE9610504.1"/>
    <property type="molecule type" value="Genomic_DNA"/>
</dbReference>
<evidence type="ECO:0000256" key="5">
    <source>
        <dbReference type="ARBA" id="ARBA00022692"/>
    </source>
</evidence>
<evidence type="ECO:0000256" key="4">
    <source>
        <dbReference type="ARBA" id="ARBA00022475"/>
    </source>
</evidence>
<reference evidence="9 10" key="1">
    <citation type="submission" date="2020-10" db="EMBL/GenBank/DDBJ databases">
        <title>The genome sequence of Chitinilyticum litopenaei 4Y14.</title>
        <authorList>
            <person name="Liu Y."/>
        </authorList>
    </citation>
    <scope>NUCLEOTIDE SEQUENCE [LARGE SCALE GENOMIC DNA]</scope>
    <source>
        <strain evidence="9 10">4Y14</strain>
    </source>
</reference>
<comment type="caution">
    <text evidence="9">The sequence shown here is derived from an EMBL/GenBank/DDBJ whole genome shotgun (WGS) entry which is preliminary data.</text>
</comment>
<feature type="transmembrane region" description="Helical" evidence="8">
    <location>
        <begin position="62"/>
        <end position="82"/>
    </location>
</feature>
<dbReference type="Proteomes" id="UP000604481">
    <property type="component" value="Unassembled WGS sequence"/>
</dbReference>
<evidence type="ECO:0000256" key="1">
    <source>
        <dbReference type="ARBA" id="ARBA00004651"/>
    </source>
</evidence>
<keyword evidence="7 8" id="KW-0472">Membrane</keyword>
<feature type="transmembrane region" description="Helical" evidence="8">
    <location>
        <begin position="7"/>
        <end position="26"/>
    </location>
</feature>
<evidence type="ECO:0000256" key="3">
    <source>
        <dbReference type="ARBA" id="ARBA00022448"/>
    </source>
</evidence>
<dbReference type="GO" id="GO:0005886">
    <property type="term" value="C:plasma membrane"/>
    <property type="evidence" value="ECO:0007669"/>
    <property type="project" value="UniProtKB-SubCell"/>
</dbReference>
<comment type="similarity">
    <text evidence="2">Belongs to the autoinducer-2 exporter (AI-2E) (TC 2.A.86) family.</text>
</comment>
<evidence type="ECO:0000256" key="6">
    <source>
        <dbReference type="ARBA" id="ARBA00022989"/>
    </source>
</evidence>
<feature type="transmembrane region" description="Helical" evidence="8">
    <location>
        <begin position="311"/>
        <end position="340"/>
    </location>
</feature>
<feature type="transmembrane region" description="Helical" evidence="8">
    <location>
        <begin position="213"/>
        <end position="235"/>
    </location>
</feature>
<gene>
    <name evidence="9" type="ORF">INR99_14275</name>
</gene>
<proteinExistence type="inferred from homology"/>
<dbReference type="PANTHER" id="PTHR21716">
    <property type="entry name" value="TRANSMEMBRANE PROTEIN"/>
    <property type="match status" value="1"/>
</dbReference>
<keyword evidence="4" id="KW-1003">Cell membrane</keyword>
<evidence type="ECO:0000256" key="2">
    <source>
        <dbReference type="ARBA" id="ARBA00009773"/>
    </source>
</evidence>
<evidence type="ECO:0000256" key="8">
    <source>
        <dbReference type="SAM" id="Phobius"/>
    </source>
</evidence>
<dbReference type="PANTHER" id="PTHR21716:SF67">
    <property type="entry name" value="TRANSPORT PROTEIN YDIK-RELATED"/>
    <property type="match status" value="1"/>
</dbReference>
<keyword evidence="3" id="KW-0813">Transport</keyword>
<dbReference type="AlphaFoldDB" id="A0A8J7KBR5"/>
<keyword evidence="6 8" id="KW-1133">Transmembrane helix</keyword>
<keyword evidence="5 8" id="KW-0812">Transmembrane</keyword>
<feature type="transmembrane region" description="Helical" evidence="8">
    <location>
        <begin position="151"/>
        <end position="178"/>
    </location>
</feature>